<feature type="region of interest" description="Disordered" evidence="1">
    <location>
        <begin position="1"/>
        <end position="21"/>
    </location>
</feature>
<evidence type="ECO:0000256" key="1">
    <source>
        <dbReference type="SAM" id="MobiDB-lite"/>
    </source>
</evidence>
<reference evidence="2" key="1">
    <citation type="submission" date="2023-03" db="UniProtKB">
        <authorList>
            <consortium name="EnsemblPlants"/>
        </authorList>
    </citation>
    <scope>IDENTIFICATION</scope>
</reference>
<dbReference type="Gramene" id="MELO3C004227.2.1">
    <property type="protein sequence ID" value="MELO3C004227.2.1"/>
    <property type="gene ID" value="MELO3C004227.2"/>
</dbReference>
<accession>A0A9I9CIX6</accession>
<dbReference type="AlphaFoldDB" id="A0A9I9CIX6"/>
<evidence type="ECO:0000313" key="2">
    <source>
        <dbReference type="EnsemblPlants" id="MELO3C004227.2.1"/>
    </source>
</evidence>
<feature type="compositionally biased region" description="Low complexity" evidence="1">
    <location>
        <begin position="87"/>
        <end position="99"/>
    </location>
</feature>
<feature type="region of interest" description="Disordered" evidence="1">
    <location>
        <begin position="79"/>
        <end position="105"/>
    </location>
</feature>
<proteinExistence type="predicted"/>
<name>A0A9I9CIX6_CUCME</name>
<feature type="compositionally biased region" description="Polar residues" evidence="1">
    <location>
        <begin position="1"/>
        <end position="15"/>
    </location>
</feature>
<protein>
    <submittedName>
        <fullName evidence="2">Uncharacterized protein</fullName>
    </submittedName>
</protein>
<organism evidence="2">
    <name type="scientific">Cucumis melo</name>
    <name type="common">Muskmelon</name>
    <dbReference type="NCBI Taxonomy" id="3656"/>
    <lineage>
        <taxon>Eukaryota</taxon>
        <taxon>Viridiplantae</taxon>
        <taxon>Streptophyta</taxon>
        <taxon>Embryophyta</taxon>
        <taxon>Tracheophyta</taxon>
        <taxon>Spermatophyta</taxon>
        <taxon>Magnoliopsida</taxon>
        <taxon>eudicotyledons</taxon>
        <taxon>Gunneridae</taxon>
        <taxon>Pentapetalae</taxon>
        <taxon>rosids</taxon>
        <taxon>fabids</taxon>
        <taxon>Cucurbitales</taxon>
        <taxon>Cucurbitaceae</taxon>
        <taxon>Benincaseae</taxon>
        <taxon>Cucumis</taxon>
    </lineage>
</organism>
<sequence>MHNSYVKSSLQTSNPIRPVETHRLPTCDRYDRPIPFRTEQPSRHHSPYIFIMQFISAITIVSKIPRILQWKEPRVQEEERAAIELRSPSPSKPDSNSPSVESVGTLRKADTLSALPLVPRSTLLPSSNISLLRSWNWLGMQRVITRRTG</sequence>
<dbReference type="EnsemblPlants" id="MELO3C004227.2.1">
    <property type="protein sequence ID" value="MELO3C004227.2.1"/>
    <property type="gene ID" value="MELO3C004227.2"/>
</dbReference>